<dbReference type="GO" id="GO:0016787">
    <property type="term" value="F:hydrolase activity"/>
    <property type="evidence" value="ECO:0007669"/>
    <property type="project" value="UniProtKB-ARBA"/>
</dbReference>
<sequence>MKRLAVLNVVGLCERELLEMPFLRKWAEGRERRSFKPAFPAVTCTAQSSYLTGLAVGEHGIVGNGWYDREAAEVKFWKQSNHLVKGEKLWERLRRERPGFRCAKWFWWYNMYSSAEFSMTPRPMYPADGRKFFDVYAHPLSLRDEVKKELGDFPFPSFWGPRAGIDSSKWIANSAKWIEKRESPDLNLVYLPHLDYSLQKFGPGAPETVQEIKAIDDVLADLIPYLEGRGIEVVVLSEYGISKVDRVVHLNRIFREKEWITIKDELGLEQLDCGASKVFAVADHQVAHIYLNDLSLKEEVRTLLQSTDGVEEIREGWEGVGGERGGDLVAVSEADSWFSYYYWLDDAVAPDFARTIDIHRKPGYDPAELFIDPALKFPQLKVAAFLAKKKLGIRGLLDVIPLDADLVKGSHGRDSVGPDEQPVVVGTGASQCGSEREVFHYLLKRCKAD</sequence>
<dbReference type="AlphaFoldDB" id="A0A918TW01"/>
<dbReference type="Gene3D" id="3.40.720.10">
    <property type="entry name" value="Alkaline Phosphatase, subunit A"/>
    <property type="match status" value="1"/>
</dbReference>
<reference evidence="1" key="1">
    <citation type="journal article" date="2014" name="Int. J. Syst. Evol. Microbiol.">
        <title>Complete genome sequence of Corynebacterium casei LMG S-19264T (=DSM 44701T), isolated from a smear-ripened cheese.</title>
        <authorList>
            <consortium name="US DOE Joint Genome Institute (JGI-PGF)"/>
            <person name="Walter F."/>
            <person name="Albersmeier A."/>
            <person name="Kalinowski J."/>
            <person name="Ruckert C."/>
        </authorList>
    </citation>
    <scope>NUCLEOTIDE SEQUENCE</scope>
    <source>
        <strain evidence="1">KCTC 12988</strain>
    </source>
</reference>
<dbReference type="SUPFAM" id="SSF53649">
    <property type="entry name" value="Alkaline phosphatase-like"/>
    <property type="match status" value="1"/>
</dbReference>
<organism evidence="1 2">
    <name type="scientific">Roseibacillus persicicus</name>
    <dbReference type="NCBI Taxonomy" id="454148"/>
    <lineage>
        <taxon>Bacteria</taxon>
        <taxon>Pseudomonadati</taxon>
        <taxon>Verrucomicrobiota</taxon>
        <taxon>Verrucomicrobiia</taxon>
        <taxon>Verrucomicrobiales</taxon>
        <taxon>Verrucomicrobiaceae</taxon>
        <taxon>Roseibacillus</taxon>
    </lineage>
</organism>
<dbReference type="PANTHER" id="PTHR10151:SF120">
    <property type="entry name" value="BIS(5'-ADENOSYL)-TRIPHOSPHATASE"/>
    <property type="match status" value="1"/>
</dbReference>
<dbReference type="Pfam" id="PF01663">
    <property type="entry name" value="Phosphodiest"/>
    <property type="match status" value="1"/>
</dbReference>
<proteinExistence type="predicted"/>
<dbReference type="RefSeq" id="WP_189572775.1">
    <property type="nucleotide sequence ID" value="NZ_BMXI01000017.1"/>
</dbReference>
<accession>A0A918TW01</accession>
<gene>
    <name evidence="1" type="ORF">GCM10007100_34210</name>
</gene>
<dbReference type="Proteomes" id="UP000644507">
    <property type="component" value="Unassembled WGS sequence"/>
</dbReference>
<dbReference type="EMBL" id="BMXI01000017">
    <property type="protein sequence ID" value="GHC63800.1"/>
    <property type="molecule type" value="Genomic_DNA"/>
</dbReference>
<reference evidence="1" key="2">
    <citation type="submission" date="2020-09" db="EMBL/GenBank/DDBJ databases">
        <authorList>
            <person name="Sun Q."/>
            <person name="Kim S."/>
        </authorList>
    </citation>
    <scope>NUCLEOTIDE SEQUENCE</scope>
    <source>
        <strain evidence="1">KCTC 12988</strain>
    </source>
</reference>
<name>A0A918TW01_9BACT</name>
<protein>
    <submittedName>
        <fullName evidence="1">Alkaline phosphatase family protein</fullName>
    </submittedName>
</protein>
<evidence type="ECO:0000313" key="1">
    <source>
        <dbReference type="EMBL" id="GHC63800.1"/>
    </source>
</evidence>
<dbReference type="InterPro" id="IPR017850">
    <property type="entry name" value="Alkaline_phosphatase_core_sf"/>
</dbReference>
<evidence type="ECO:0000313" key="2">
    <source>
        <dbReference type="Proteomes" id="UP000644507"/>
    </source>
</evidence>
<dbReference type="PANTHER" id="PTHR10151">
    <property type="entry name" value="ECTONUCLEOTIDE PYROPHOSPHATASE/PHOSPHODIESTERASE"/>
    <property type="match status" value="1"/>
</dbReference>
<comment type="caution">
    <text evidence="1">The sequence shown here is derived from an EMBL/GenBank/DDBJ whole genome shotgun (WGS) entry which is preliminary data.</text>
</comment>
<dbReference type="InterPro" id="IPR002591">
    <property type="entry name" value="Phosphodiest/P_Trfase"/>
</dbReference>
<keyword evidence="2" id="KW-1185">Reference proteome</keyword>